<dbReference type="OMA" id="EPICINI"/>
<dbReference type="InParanoid" id="Q6FJG0"/>
<protein>
    <recommendedName>
        <fullName evidence="1">Phosphoribulokinase/uridine kinase domain-containing protein</fullName>
    </recommendedName>
</protein>
<dbReference type="AlphaFoldDB" id="Q6FJG0"/>
<reference evidence="3 4" key="1">
    <citation type="journal article" date="2004" name="Nature">
        <title>Genome evolution in yeasts.</title>
        <authorList>
            <consortium name="Genolevures"/>
            <person name="Dujon B."/>
            <person name="Sherman D."/>
            <person name="Fischer G."/>
            <person name="Durrens P."/>
            <person name="Casaregola S."/>
            <person name="Lafontaine I."/>
            <person name="de Montigny J."/>
            <person name="Marck C."/>
            <person name="Neuveglise C."/>
            <person name="Talla E."/>
            <person name="Goffard N."/>
            <person name="Frangeul L."/>
            <person name="Aigle M."/>
            <person name="Anthouard V."/>
            <person name="Babour A."/>
            <person name="Barbe V."/>
            <person name="Barnay S."/>
            <person name="Blanchin S."/>
            <person name="Beckerich J.M."/>
            <person name="Beyne E."/>
            <person name="Bleykasten C."/>
            <person name="Boisrame A."/>
            <person name="Boyer J."/>
            <person name="Cattolico L."/>
            <person name="Confanioleri F."/>
            <person name="de Daruvar A."/>
            <person name="Despons L."/>
            <person name="Fabre E."/>
            <person name="Fairhead C."/>
            <person name="Ferry-Dumazet H."/>
            <person name="Groppi A."/>
            <person name="Hantraye F."/>
            <person name="Hennequin C."/>
            <person name="Jauniaux N."/>
            <person name="Joyet P."/>
            <person name="Kachouri R."/>
            <person name="Kerrest A."/>
            <person name="Koszul R."/>
            <person name="Lemaire M."/>
            <person name="Lesur I."/>
            <person name="Ma L."/>
            <person name="Muller H."/>
            <person name="Nicaud J.M."/>
            <person name="Nikolski M."/>
            <person name="Oztas S."/>
            <person name="Ozier-Kalogeropoulos O."/>
            <person name="Pellenz S."/>
            <person name="Potier S."/>
            <person name="Richard G.F."/>
            <person name="Straub M.L."/>
            <person name="Suleau A."/>
            <person name="Swennene D."/>
            <person name="Tekaia F."/>
            <person name="Wesolowski-Louvel M."/>
            <person name="Westhof E."/>
            <person name="Wirth B."/>
            <person name="Zeniou-Meyer M."/>
            <person name="Zivanovic I."/>
            <person name="Bolotin-Fukuhara M."/>
            <person name="Thierry A."/>
            <person name="Bouchier C."/>
            <person name="Caudron B."/>
            <person name="Scarpelli C."/>
            <person name="Gaillardin C."/>
            <person name="Weissenbach J."/>
            <person name="Wincker P."/>
            <person name="Souciet J.L."/>
        </authorList>
    </citation>
    <scope>NUCLEOTIDE SEQUENCE [LARGE SCALE GENOMIC DNA]</scope>
    <source>
        <strain evidence="4">ATCC 2001 / BCRC 20586 / JCM 3761 / NBRC 0622 / NRRL Y-65 / CBS 138</strain>
    </source>
</reference>
<evidence type="ECO:0000313" key="2">
    <source>
        <dbReference type="CGD" id="CAL0136943"/>
    </source>
</evidence>
<dbReference type="eggNOG" id="KOG4203">
    <property type="taxonomic scope" value="Eukaryota"/>
</dbReference>
<dbReference type="InterPro" id="IPR027417">
    <property type="entry name" value="P-loop_NTPase"/>
</dbReference>
<dbReference type="FunCoup" id="Q6FJG0">
    <property type="interactions" value="253"/>
</dbReference>
<dbReference type="Gene3D" id="3.40.50.300">
    <property type="entry name" value="P-loop containing nucleotide triphosphate hydrolases"/>
    <property type="match status" value="1"/>
</dbReference>
<dbReference type="CGD" id="CAL0136943">
    <property type="gene designation" value="CAGL0M06589g"/>
</dbReference>
<dbReference type="EMBL" id="CR380959">
    <property type="protein sequence ID" value="CAG62610.1"/>
    <property type="molecule type" value="Genomic_DNA"/>
</dbReference>
<dbReference type="SUPFAM" id="SSF52540">
    <property type="entry name" value="P-loop containing nucleoside triphosphate hydrolases"/>
    <property type="match status" value="1"/>
</dbReference>
<feature type="domain" description="Phosphoribulokinase/uridine kinase" evidence="1">
    <location>
        <begin position="77"/>
        <end position="167"/>
    </location>
</feature>
<dbReference type="STRING" id="284593.Q6FJG0"/>
<dbReference type="Pfam" id="PF00485">
    <property type="entry name" value="PRK"/>
    <property type="match status" value="1"/>
</dbReference>
<keyword evidence="4" id="KW-1185">Reference proteome</keyword>
<organism evidence="3 4">
    <name type="scientific">Candida glabrata (strain ATCC 2001 / BCRC 20586 / JCM 3761 / NBRC 0622 / NRRL Y-65 / CBS 138)</name>
    <name type="common">Yeast</name>
    <name type="synonym">Nakaseomyces glabratus</name>
    <dbReference type="NCBI Taxonomy" id="284593"/>
    <lineage>
        <taxon>Eukaryota</taxon>
        <taxon>Fungi</taxon>
        <taxon>Dikarya</taxon>
        <taxon>Ascomycota</taxon>
        <taxon>Saccharomycotina</taxon>
        <taxon>Saccharomycetes</taxon>
        <taxon>Saccharomycetales</taxon>
        <taxon>Saccharomycetaceae</taxon>
        <taxon>Nakaseomyces</taxon>
    </lineage>
</organism>
<dbReference type="Proteomes" id="UP000002428">
    <property type="component" value="Chromosome M"/>
</dbReference>
<dbReference type="GO" id="GO:0016301">
    <property type="term" value="F:kinase activity"/>
    <property type="evidence" value="ECO:0007669"/>
    <property type="project" value="InterPro"/>
</dbReference>
<dbReference type="KEGG" id="cgr:2891682"/>
<dbReference type="HOGENOM" id="CLU_021278_1_0_1"/>
<evidence type="ECO:0000313" key="4">
    <source>
        <dbReference type="Proteomes" id="UP000002428"/>
    </source>
</evidence>
<proteinExistence type="predicted"/>
<name>Q6FJG0_CANGA</name>
<evidence type="ECO:0000259" key="1">
    <source>
        <dbReference type="Pfam" id="PF00485"/>
    </source>
</evidence>
<sequence>MDKRILLLIGGGHDTGVKSMSNELKTKFDSLFPESNIKVIDIDYEQEYMISPARIKRSYSNEDYDFDVLYNTLTHQSEHKAEGEVDIIIVCGCYALYNQKINELANLRVFVESDGDVRLINKIRSENIDNSEQLATTLQEYLQNLRPEMENYIEPTRVHAHLIIPYANKDSGVAIIVDGMVKIVNEVSNSRSPDRQNSKEIARNQLYDFLGESMDNERSRYYDLA</sequence>
<dbReference type="GO" id="GO:0005524">
    <property type="term" value="F:ATP binding"/>
    <property type="evidence" value="ECO:0007669"/>
    <property type="project" value="InterPro"/>
</dbReference>
<dbReference type="InterPro" id="IPR006083">
    <property type="entry name" value="PRK/URK"/>
</dbReference>
<gene>
    <name evidence="2 3" type="ordered locus">CAGL0M06589g</name>
</gene>
<dbReference type="PANTHER" id="PTHR10285">
    <property type="entry name" value="URIDINE KINASE"/>
    <property type="match status" value="1"/>
</dbReference>
<evidence type="ECO:0000313" key="3">
    <source>
        <dbReference type="EMBL" id="CAG62610.1"/>
    </source>
</evidence>
<accession>Q6FJG0</accession>
<dbReference type="VEuPathDB" id="FungiDB:CAGL0M06589g"/>